<dbReference type="GO" id="GO:0004425">
    <property type="term" value="F:indole-3-glycerol-phosphate synthase activity"/>
    <property type="evidence" value="ECO:0007669"/>
    <property type="project" value="UniProtKB-EC"/>
</dbReference>
<dbReference type="EC" id="4.1.1.48" evidence="3"/>
<dbReference type="Gene3D" id="3.20.20.70">
    <property type="entry name" value="Aldolase class I"/>
    <property type="match status" value="1"/>
</dbReference>
<evidence type="ECO:0000256" key="4">
    <source>
        <dbReference type="ARBA" id="ARBA00022605"/>
    </source>
</evidence>
<evidence type="ECO:0000256" key="2">
    <source>
        <dbReference type="ARBA" id="ARBA00004696"/>
    </source>
</evidence>
<dbReference type="CDD" id="cd00331">
    <property type="entry name" value="IGPS"/>
    <property type="match status" value="1"/>
</dbReference>
<feature type="domain" description="Indole-3-glycerol phosphate synthase" evidence="9">
    <location>
        <begin position="4"/>
        <end position="261"/>
    </location>
</feature>
<dbReference type="PANTHER" id="PTHR22854:SF2">
    <property type="entry name" value="INDOLE-3-GLYCEROL-PHOSPHATE SYNTHASE"/>
    <property type="match status" value="1"/>
</dbReference>
<evidence type="ECO:0000313" key="11">
    <source>
        <dbReference type="Proteomes" id="UP000228886"/>
    </source>
</evidence>
<dbReference type="InterPro" id="IPR045186">
    <property type="entry name" value="Indole-3-glycerol_P_synth"/>
</dbReference>
<dbReference type="GO" id="GO:0000162">
    <property type="term" value="P:L-tryptophan biosynthetic process"/>
    <property type="evidence" value="ECO:0007669"/>
    <property type="project" value="UniProtKB-UniPathway"/>
</dbReference>
<keyword evidence="8" id="KW-0456">Lyase</keyword>
<dbReference type="InterPro" id="IPR013785">
    <property type="entry name" value="Aldolase_TIM"/>
</dbReference>
<dbReference type="GO" id="GO:0004640">
    <property type="term" value="F:phosphoribosylanthranilate isomerase activity"/>
    <property type="evidence" value="ECO:0007669"/>
    <property type="project" value="TreeGrafter"/>
</dbReference>
<name>A0A2M7E8S9_9BACT</name>
<evidence type="ECO:0000256" key="6">
    <source>
        <dbReference type="ARBA" id="ARBA00022822"/>
    </source>
</evidence>
<comment type="pathway">
    <text evidence="2">Amino-acid biosynthesis; L-tryptophan biosynthesis; L-tryptophan from chorismate: step 4/5.</text>
</comment>
<dbReference type="SUPFAM" id="SSF51366">
    <property type="entry name" value="Ribulose-phoshate binding barrel"/>
    <property type="match status" value="1"/>
</dbReference>
<evidence type="ECO:0000259" key="9">
    <source>
        <dbReference type="Pfam" id="PF00218"/>
    </source>
</evidence>
<dbReference type="Proteomes" id="UP000228886">
    <property type="component" value="Unassembled WGS sequence"/>
</dbReference>
<dbReference type="PANTHER" id="PTHR22854">
    <property type="entry name" value="TRYPTOPHAN BIOSYNTHESIS PROTEIN"/>
    <property type="match status" value="1"/>
</dbReference>
<dbReference type="Pfam" id="PF00218">
    <property type="entry name" value="IGPS"/>
    <property type="match status" value="1"/>
</dbReference>
<reference evidence="11" key="1">
    <citation type="submission" date="2017-09" db="EMBL/GenBank/DDBJ databases">
        <title>Depth-based differentiation of microbial function through sediment-hosted aquifers and enrichment of novel symbionts in the deep terrestrial subsurface.</title>
        <authorList>
            <person name="Probst A.J."/>
            <person name="Ladd B."/>
            <person name="Jarett J.K."/>
            <person name="Geller-Mcgrath D.E."/>
            <person name="Sieber C.M.K."/>
            <person name="Emerson J.B."/>
            <person name="Anantharaman K."/>
            <person name="Thomas B.C."/>
            <person name="Malmstrom R."/>
            <person name="Stieglmeier M."/>
            <person name="Klingl A."/>
            <person name="Woyke T."/>
            <person name="Ryan C.M."/>
            <person name="Banfield J.F."/>
        </authorList>
    </citation>
    <scope>NUCLEOTIDE SEQUENCE [LARGE SCALE GENOMIC DNA]</scope>
</reference>
<dbReference type="InterPro" id="IPR011060">
    <property type="entry name" value="RibuloseP-bd_barrel"/>
</dbReference>
<comment type="caution">
    <text evidence="10">The sequence shown here is derived from an EMBL/GenBank/DDBJ whole genome shotgun (WGS) entry which is preliminary data.</text>
</comment>
<evidence type="ECO:0000256" key="1">
    <source>
        <dbReference type="ARBA" id="ARBA00001633"/>
    </source>
</evidence>
<dbReference type="InterPro" id="IPR013798">
    <property type="entry name" value="Indole-3-glycerol_P_synth_dom"/>
</dbReference>
<protein>
    <recommendedName>
        <fullName evidence="3">indole-3-glycerol-phosphate synthase</fullName>
        <ecNumber evidence="3">4.1.1.48</ecNumber>
    </recommendedName>
</protein>
<evidence type="ECO:0000313" key="10">
    <source>
        <dbReference type="EMBL" id="PIV64091.1"/>
    </source>
</evidence>
<dbReference type="EMBL" id="PETL01000194">
    <property type="protein sequence ID" value="PIV64091.1"/>
    <property type="molecule type" value="Genomic_DNA"/>
</dbReference>
<organism evidence="10 11">
    <name type="scientific">bacterium (Candidatus Ratteibacteria) CG01_land_8_20_14_3_00_40_19</name>
    <dbReference type="NCBI Taxonomy" id="2014290"/>
    <lineage>
        <taxon>Bacteria</taxon>
        <taxon>Candidatus Ratteibacteria</taxon>
    </lineage>
</organism>
<keyword evidence="5" id="KW-0210">Decarboxylase</keyword>
<accession>A0A2M7E8S9</accession>
<dbReference type="UniPathway" id="UPA00035">
    <property type="reaction ID" value="UER00043"/>
</dbReference>
<proteinExistence type="predicted"/>
<comment type="catalytic activity">
    <reaction evidence="1">
        <text>1-(2-carboxyphenylamino)-1-deoxy-D-ribulose 5-phosphate + H(+) = (1S,2R)-1-C-(indol-3-yl)glycerol 3-phosphate + CO2 + H2O</text>
        <dbReference type="Rhea" id="RHEA:23476"/>
        <dbReference type="ChEBI" id="CHEBI:15377"/>
        <dbReference type="ChEBI" id="CHEBI:15378"/>
        <dbReference type="ChEBI" id="CHEBI:16526"/>
        <dbReference type="ChEBI" id="CHEBI:58613"/>
        <dbReference type="ChEBI" id="CHEBI:58866"/>
        <dbReference type="EC" id="4.1.1.48"/>
    </reaction>
</comment>
<keyword evidence="6" id="KW-0822">Tryptophan biosynthesis</keyword>
<dbReference type="AlphaFoldDB" id="A0A2M7E8S9"/>
<gene>
    <name evidence="10" type="ORF">COS11_03945</name>
</gene>
<keyword evidence="7" id="KW-0057">Aromatic amino acid biosynthesis</keyword>
<evidence type="ECO:0000256" key="3">
    <source>
        <dbReference type="ARBA" id="ARBA00012362"/>
    </source>
</evidence>
<evidence type="ECO:0000256" key="7">
    <source>
        <dbReference type="ARBA" id="ARBA00023141"/>
    </source>
</evidence>
<evidence type="ECO:0000256" key="5">
    <source>
        <dbReference type="ARBA" id="ARBA00022793"/>
    </source>
</evidence>
<sequence>MATLKDIIENKKREIGLDKKQESIEKLKEKIGILLPTRDFSGSLSKSGINIIAETKIKSPTNLQRINDKSMRDLAKYYEKSNVVAISVLTDKNYFGGDKAIMQKIKEDTSKPILQKDFIIDEYQIYQARAYGADAILLISSILSKDKIKKFIELSRELEMECLVEFNNEKDLNNIPDTAKIYGRNYRIINYDTDFKKANIHQDIYKSPDYIEKIPANAIKVAESRIMRKEDVNYLKRKGFNAFLVGTAFALSKNIKMTIEEFTNANSFSKKGFT</sequence>
<evidence type="ECO:0000256" key="8">
    <source>
        <dbReference type="ARBA" id="ARBA00023239"/>
    </source>
</evidence>
<keyword evidence="4" id="KW-0028">Amino-acid biosynthesis</keyword>